<dbReference type="PANTHER" id="PTHR43641:SF2">
    <property type="entry name" value="DEHYDRATASE YBIW-RELATED"/>
    <property type="match status" value="1"/>
</dbReference>
<proteinExistence type="predicted"/>
<organism evidence="6 7">
    <name type="scientific">Moorella mulderi DSM 14980</name>
    <dbReference type="NCBI Taxonomy" id="1122241"/>
    <lineage>
        <taxon>Bacteria</taxon>
        <taxon>Bacillati</taxon>
        <taxon>Bacillota</taxon>
        <taxon>Clostridia</taxon>
        <taxon>Neomoorellales</taxon>
        <taxon>Neomoorellaceae</taxon>
        <taxon>Neomoorella</taxon>
    </lineage>
</organism>
<dbReference type="PROSITE" id="PS00850">
    <property type="entry name" value="GLY_RADICAL_1"/>
    <property type="match status" value="1"/>
</dbReference>
<keyword evidence="2 6" id="KW-0456">Lyase</keyword>
<dbReference type="Pfam" id="PF01228">
    <property type="entry name" value="Gly_radical"/>
    <property type="match status" value="1"/>
</dbReference>
<dbReference type="PROSITE" id="PS51554">
    <property type="entry name" value="PFL"/>
    <property type="match status" value="1"/>
</dbReference>
<reference evidence="6 7" key="1">
    <citation type="submission" date="2016-02" db="EMBL/GenBank/DDBJ databases">
        <title>Genome sequence of Moorella mulderi DSM 14980.</title>
        <authorList>
            <person name="Poehlein A."/>
            <person name="Daniel R."/>
        </authorList>
    </citation>
    <scope>NUCLEOTIDE SEQUENCE [LARGE SCALE GENOMIC DNA]</scope>
    <source>
        <strain evidence="6 7">DSM 14980</strain>
    </source>
</reference>
<evidence type="ECO:0000256" key="2">
    <source>
        <dbReference type="ARBA" id="ARBA00023239"/>
    </source>
</evidence>
<dbReference type="InterPro" id="IPR051215">
    <property type="entry name" value="GRE"/>
</dbReference>
<keyword evidence="1 3" id="KW-0556">Organic radical</keyword>
<accession>A0A151AX32</accession>
<dbReference type="SUPFAM" id="SSF51998">
    <property type="entry name" value="PFL-like glycyl radical enzymes"/>
    <property type="match status" value="1"/>
</dbReference>
<feature type="domain" description="Glycine radical" evidence="4">
    <location>
        <begin position="681"/>
        <end position="800"/>
    </location>
</feature>
<feature type="modified residue" description="Glycine radical" evidence="3">
    <location>
        <position position="776"/>
    </location>
</feature>
<comment type="caution">
    <text evidence="6">The sequence shown here is derived from an EMBL/GenBank/DDBJ whole genome shotgun (WGS) entry which is preliminary data.</text>
</comment>
<dbReference type="GO" id="GO:0005829">
    <property type="term" value="C:cytosol"/>
    <property type="evidence" value="ECO:0007669"/>
    <property type="project" value="TreeGrafter"/>
</dbReference>
<dbReference type="InterPro" id="IPR001150">
    <property type="entry name" value="Gly_radical"/>
</dbReference>
<dbReference type="InterPro" id="IPR004184">
    <property type="entry name" value="PFL_dom"/>
</dbReference>
<evidence type="ECO:0000259" key="4">
    <source>
        <dbReference type="PROSITE" id="PS51149"/>
    </source>
</evidence>
<evidence type="ECO:0000256" key="3">
    <source>
        <dbReference type="PROSITE-ProRule" id="PRU00493"/>
    </source>
</evidence>
<name>A0A151AX32_9FIRM</name>
<dbReference type="OrthoDB" id="9803969at2"/>
<evidence type="ECO:0000313" key="6">
    <source>
        <dbReference type="EMBL" id="KYH32205.1"/>
    </source>
</evidence>
<feature type="domain" description="PFL" evidence="5">
    <location>
        <begin position="5"/>
        <end position="673"/>
    </location>
</feature>
<dbReference type="Gene3D" id="3.20.70.20">
    <property type="match status" value="1"/>
</dbReference>
<dbReference type="Proteomes" id="UP000075670">
    <property type="component" value="Unassembled WGS sequence"/>
</dbReference>
<dbReference type="InterPro" id="IPR019777">
    <property type="entry name" value="Form_AcTrfase_GR_CS"/>
</dbReference>
<dbReference type="Pfam" id="PF02901">
    <property type="entry name" value="PFL-like"/>
    <property type="match status" value="1"/>
</dbReference>
<evidence type="ECO:0000259" key="5">
    <source>
        <dbReference type="PROSITE" id="PS51554"/>
    </source>
</evidence>
<dbReference type="EC" id="4.1.99.11" evidence="6"/>
<keyword evidence="7" id="KW-1185">Reference proteome</keyword>
<dbReference type="EMBL" id="LTBC01000005">
    <property type="protein sequence ID" value="KYH32205.1"/>
    <property type="molecule type" value="Genomic_DNA"/>
</dbReference>
<dbReference type="AlphaFoldDB" id="A0A151AX32"/>
<dbReference type="PATRIC" id="fig|1122241.3.peg.1882"/>
<dbReference type="PROSITE" id="PS51149">
    <property type="entry name" value="GLY_RADICAL_2"/>
    <property type="match status" value="1"/>
</dbReference>
<gene>
    <name evidence="6" type="primary">bssA</name>
    <name evidence="6" type="ORF">MOMUL_17800</name>
</gene>
<sequence>MALSERIARYKEEHVPKHFWKEGYVKPVYLSILRSRAYTKVWKETEGEPTSIRRAKALAEYLDTMPIFIRPHELLVGFYAEDPHALPVCIESTEPDFIKKIIADGNVKQEEVGEWNELLAYWADKGLNKLLLSRLTEKELKLAKADHTFMEVLPTQYTTRSQAEYDLVLENGLNGIKKILQEKVEKLDEARENCVGGREAVEINNKQNDVKAMIIAVEAVIRWANRYSELARRMAKEEKDPARKKELEQIARICANVPANPANSFWEAVQSHWLTFLACHVIEQLSHGTSLRLDQIFWKWYEKDVILDKTLPREKALELMEEFLLKIDELGRPLPLVWRKSLQGNNYLATYTIGGTKPEDGSDACNDMTILICDALDELWINHPDFKFRWHPKVNPRAYERVLELQRKGLGQPSIKNEDIAIATLIDHYGFTLEEARSWAVVGCISPAPTINWGRCRRDAWTVYPAKILELTFFNGVNPTTGEEIGIKTGDARDHKTFEEFFEAYRKQFAWVMRTSARIKTIAEECNNQLCKRPFLSALFRRSLESCRDIMDTPEKGMPWVNVPGIVDACDSLISLKKLVFDDKKYTMSEVLEALKSNWEGYEEMRQDFINAPKFGNNDDYADEVAKKTYAMIAEEMSKVKDINNASPMPSGLIITWMFSTADKVGALPNGRKLGDWLTDGGISPHAGYDRKGPMAAILSAAKIDHRKQKANIFNQKLSPSCIEGEAGFKKFKDYVTTILNLGLDMIQFNVVDAKTLRDAQQHPEKYPNLVVRVSGYNAKFVEMDKFVQDAIIERTQHVI</sequence>
<dbReference type="GO" id="GO:0018805">
    <property type="term" value="F:benzylsuccinate synthase activity"/>
    <property type="evidence" value="ECO:0007669"/>
    <property type="project" value="UniProtKB-EC"/>
</dbReference>
<dbReference type="PANTHER" id="PTHR43641">
    <property type="entry name" value="FORMATE ACETYLTRANSFERASE 3-RELATED"/>
    <property type="match status" value="1"/>
</dbReference>
<dbReference type="RefSeq" id="WP_062284143.1">
    <property type="nucleotide sequence ID" value="NZ_LTBC01000005.1"/>
</dbReference>
<protein>
    <submittedName>
        <fullName evidence="6">Benzylsuccinate synthase alpha subunit</fullName>
        <ecNumber evidence="6">4.1.99.11</ecNumber>
    </submittedName>
</protein>
<evidence type="ECO:0000313" key="7">
    <source>
        <dbReference type="Proteomes" id="UP000075670"/>
    </source>
</evidence>
<evidence type="ECO:0000256" key="1">
    <source>
        <dbReference type="ARBA" id="ARBA00022818"/>
    </source>
</evidence>